<sequence>MKRSSFAGKTLILILSNIITGTLAFVFSIILSRKIGSEGMGLYQLTMPVYSLFLCITGGGITVSISKIAAEKKATGNLKELYNTIKAVCIFEIIWSILVTAVLIMSCSIISKKLLYDERTMYGIIAFCPALIIISISSVYKGAYYGIQRVLEPAIIDIVEKIIRIIVICTLLSALKSMSLEIKTAAAFITLSFGEMVSLILFVICFKGYVRKNPIHGKSDNDFQLIFNVLRLSFPLALNGILGTIFTAIIAVLIPRRLQDAGFIYEEALSLFGKLEGMALTIAFYPSIVINSLCVLLVPSISEAVTFKKEQSVTRKMNLSLKITSLIAFSSAAIFFSIPLRIGFFFYNDETVGELLKMLSIGLPLVYIEITLCALLNGIGKQGALLLNSIIIALFELIALYIFIGIPDINIKGYAIDFILYPIIGIILNLKEIKKSLNYSFDFTGIIIFPFLCSILLYFIINSVFINISSTPLLILISYLTYGIIYYPINKMQNHSNL</sequence>
<feature type="transmembrane region" description="Helical" evidence="6">
    <location>
        <begin position="50"/>
        <end position="70"/>
    </location>
</feature>
<keyword evidence="3 6" id="KW-0812">Transmembrane</keyword>
<dbReference type="Pfam" id="PF01943">
    <property type="entry name" value="Polysacc_synt"/>
    <property type="match status" value="1"/>
</dbReference>
<dbReference type="Proteomes" id="UP000190105">
    <property type="component" value="Unassembled WGS sequence"/>
</dbReference>
<reference evidence="8" key="1">
    <citation type="submission" date="2017-02" db="EMBL/GenBank/DDBJ databases">
        <authorList>
            <person name="Varghese N."/>
            <person name="Submissions S."/>
        </authorList>
    </citation>
    <scope>NUCLEOTIDE SEQUENCE [LARGE SCALE GENOMIC DNA]</scope>
    <source>
        <strain evidence="8">USBA 833</strain>
    </source>
</reference>
<feature type="transmembrane region" description="Helical" evidence="6">
    <location>
        <begin position="12"/>
        <end position="30"/>
    </location>
</feature>
<dbReference type="PIRSF" id="PIRSF038958">
    <property type="entry name" value="PG_synth_SpoVB"/>
    <property type="match status" value="1"/>
</dbReference>
<dbReference type="STRING" id="1147123.SAMN05443428_110107"/>
<feature type="transmembrane region" description="Helical" evidence="6">
    <location>
        <begin position="123"/>
        <end position="140"/>
    </location>
</feature>
<feature type="transmembrane region" description="Helical" evidence="6">
    <location>
        <begin position="358"/>
        <end position="378"/>
    </location>
</feature>
<feature type="transmembrane region" description="Helical" evidence="6">
    <location>
        <begin position="442"/>
        <end position="461"/>
    </location>
</feature>
<comment type="subcellular location">
    <subcellularLocation>
        <location evidence="1">Cell membrane</location>
        <topology evidence="1">Multi-pass membrane protein</topology>
    </subcellularLocation>
</comment>
<accession>A0A1T4XMC2</accession>
<feature type="transmembrane region" description="Helical" evidence="6">
    <location>
        <begin position="411"/>
        <end position="430"/>
    </location>
</feature>
<dbReference type="InterPro" id="IPR002797">
    <property type="entry name" value="Polysacc_synth"/>
</dbReference>
<evidence type="ECO:0000256" key="2">
    <source>
        <dbReference type="ARBA" id="ARBA00022475"/>
    </source>
</evidence>
<evidence type="ECO:0000256" key="5">
    <source>
        <dbReference type="ARBA" id="ARBA00023136"/>
    </source>
</evidence>
<protein>
    <submittedName>
        <fullName evidence="7">Stage V sporulation protein B</fullName>
    </submittedName>
</protein>
<evidence type="ECO:0000256" key="4">
    <source>
        <dbReference type="ARBA" id="ARBA00022989"/>
    </source>
</evidence>
<dbReference type="AlphaFoldDB" id="A0A1T4XMC2"/>
<feature type="transmembrane region" description="Helical" evidence="6">
    <location>
        <begin position="319"/>
        <end position="338"/>
    </location>
</feature>
<keyword evidence="5 6" id="KW-0472">Membrane</keyword>
<organism evidence="7 8">
    <name type="scientific">Caloramator quimbayensis</name>
    <dbReference type="NCBI Taxonomy" id="1147123"/>
    <lineage>
        <taxon>Bacteria</taxon>
        <taxon>Bacillati</taxon>
        <taxon>Bacillota</taxon>
        <taxon>Clostridia</taxon>
        <taxon>Eubacteriales</taxon>
        <taxon>Clostridiaceae</taxon>
        <taxon>Caloramator</taxon>
    </lineage>
</organism>
<feature type="transmembrane region" description="Helical" evidence="6">
    <location>
        <begin position="473"/>
        <end position="489"/>
    </location>
</feature>
<keyword evidence="4 6" id="KW-1133">Transmembrane helix</keyword>
<evidence type="ECO:0000256" key="1">
    <source>
        <dbReference type="ARBA" id="ARBA00004651"/>
    </source>
</evidence>
<evidence type="ECO:0000256" key="3">
    <source>
        <dbReference type="ARBA" id="ARBA00022692"/>
    </source>
</evidence>
<evidence type="ECO:0000256" key="6">
    <source>
        <dbReference type="SAM" id="Phobius"/>
    </source>
</evidence>
<feature type="transmembrane region" description="Helical" evidence="6">
    <location>
        <begin position="90"/>
        <end position="111"/>
    </location>
</feature>
<keyword evidence="8" id="KW-1185">Reference proteome</keyword>
<feature type="transmembrane region" description="Helical" evidence="6">
    <location>
        <begin position="278"/>
        <end position="298"/>
    </location>
</feature>
<feature type="transmembrane region" description="Helical" evidence="6">
    <location>
        <begin position="185"/>
        <end position="209"/>
    </location>
</feature>
<dbReference type="OrthoDB" id="9775950at2"/>
<dbReference type="InterPro" id="IPR024923">
    <property type="entry name" value="PG_synth_SpoVB"/>
</dbReference>
<dbReference type="RefSeq" id="WP_078696632.1">
    <property type="nucleotide sequence ID" value="NZ_FUYH01000010.1"/>
</dbReference>
<feature type="transmembrane region" description="Helical" evidence="6">
    <location>
        <begin position="385"/>
        <end position="405"/>
    </location>
</feature>
<name>A0A1T4XMC2_9CLOT</name>
<feature type="transmembrane region" description="Helical" evidence="6">
    <location>
        <begin position="229"/>
        <end position="254"/>
    </location>
</feature>
<dbReference type="EMBL" id="FUYH01000010">
    <property type="protein sequence ID" value="SKA90699.1"/>
    <property type="molecule type" value="Genomic_DNA"/>
</dbReference>
<dbReference type="PANTHER" id="PTHR30250">
    <property type="entry name" value="PST FAMILY PREDICTED COLANIC ACID TRANSPORTER"/>
    <property type="match status" value="1"/>
</dbReference>
<gene>
    <name evidence="7" type="ORF">SAMN05443428_110107</name>
</gene>
<proteinExistence type="predicted"/>
<dbReference type="InterPro" id="IPR014249">
    <property type="entry name" value="Spore_V_B"/>
</dbReference>
<dbReference type="NCBIfam" id="TIGR02900">
    <property type="entry name" value="spore_V_B"/>
    <property type="match status" value="1"/>
</dbReference>
<dbReference type="PANTHER" id="PTHR30250:SF21">
    <property type="entry name" value="LIPID II FLIPPASE MURJ"/>
    <property type="match status" value="1"/>
</dbReference>
<evidence type="ECO:0000313" key="8">
    <source>
        <dbReference type="Proteomes" id="UP000190105"/>
    </source>
</evidence>
<feature type="transmembrane region" description="Helical" evidence="6">
    <location>
        <begin position="161"/>
        <end position="179"/>
    </location>
</feature>
<dbReference type="GO" id="GO:0005886">
    <property type="term" value="C:plasma membrane"/>
    <property type="evidence" value="ECO:0007669"/>
    <property type="project" value="UniProtKB-SubCell"/>
</dbReference>
<evidence type="ECO:0000313" key="7">
    <source>
        <dbReference type="EMBL" id="SKA90699.1"/>
    </source>
</evidence>
<keyword evidence="2" id="KW-1003">Cell membrane</keyword>
<dbReference type="InterPro" id="IPR050833">
    <property type="entry name" value="Poly_Biosynth_Transport"/>
</dbReference>